<reference evidence="7" key="1">
    <citation type="submission" date="2016-10" db="EMBL/GenBank/DDBJ databases">
        <authorList>
            <person name="Varghese N."/>
            <person name="Submissions S."/>
        </authorList>
    </citation>
    <scope>NUCLEOTIDE SEQUENCE [LARGE SCALE GENOMIC DNA]</scope>
    <source>
        <strain evidence="7">DSM 26471</strain>
    </source>
</reference>
<evidence type="ECO:0000313" key="6">
    <source>
        <dbReference type="EMBL" id="SFJ38559.1"/>
    </source>
</evidence>
<dbReference type="Gene3D" id="3.40.50.2300">
    <property type="match status" value="2"/>
</dbReference>
<gene>
    <name evidence="6" type="ORF">SAMN04487991_1997</name>
</gene>
<feature type="compositionally biased region" description="Basic and acidic residues" evidence="4">
    <location>
        <begin position="1"/>
        <end position="15"/>
    </location>
</feature>
<keyword evidence="3" id="KW-0804">Transcription</keyword>
<dbReference type="SUPFAM" id="SSF47413">
    <property type="entry name" value="lambda repressor-like DNA-binding domains"/>
    <property type="match status" value="1"/>
</dbReference>
<dbReference type="Proteomes" id="UP000199630">
    <property type="component" value="Unassembled WGS sequence"/>
</dbReference>
<dbReference type="PANTHER" id="PTHR30146:SF109">
    <property type="entry name" value="HTH-TYPE TRANSCRIPTIONAL REGULATOR GALS"/>
    <property type="match status" value="1"/>
</dbReference>
<evidence type="ECO:0000259" key="5">
    <source>
        <dbReference type="PROSITE" id="PS50932"/>
    </source>
</evidence>
<dbReference type="CDD" id="cd01392">
    <property type="entry name" value="HTH_LacI"/>
    <property type="match status" value="1"/>
</dbReference>
<keyword evidence="1" id="KW-0805">Transcription regulation</keyword>
<dbReference type="SUPFAM" id="SSF53822">
    <property type="entry name" value="Periplasmic binding protein-like I"/>
    <property type="match status" value="1"/>
</dbReference>
<evidence type="ECO:0000256" key="4">
    <source>
        <dbReference type="SAM" id="MobiDB-lite"/>
    </source>
</evidence>
<keyword evidence="7" id="KW-1185">Reference proteome</keyword>
<dbReference type="EMBL" id="FORH01000003">
    <property type="protein sequence ID" value="SFJ38559.1"/>
    <property type="molecule type" value="Genomic_DNA"/>
</dbReference>
<protein>
    <submittedName>
        <fullName evidence="6">DNA-binding transcriptional regulator, LacI/PurR family</fullName>
    </submittedName>
</protein>
<dbReference type="GO" id="GO:0000976">
    <property type="term" value="F:transcription cis-regulatory region binding"/>
    <property type="evidence" value="ECO:0007669"/>
    <property type="project" value="TreeGrafter"/>
</dbReference>
<feature type="domain" description="HTH lacI-type" evidence="5">
    <location>
        <begin position="18"/>
        <end position="72"/>
    </location>
</feature>
<dbReference type="Pfam" id="PF00356">
    <property type="entry name" value="LacI"/>
    <property type="match status" value="1"/>
</dbReference>
<dbReference type="PANTHER" id="PTHR30146">
    <property type="entry name" value="LACI-RELATED TRANSCRIPTIONAL REPRESSOR"/>
    <property type="match status" value="1"/>
</dbReference>
<dbReference type="AlphaFoldDB" id="A0A1I3QYL6"/>
<name>A0A1I3QYL6_9RHOB</name>
<dbReference type="InterPro" id="IPR010982">
    <property type="entry name" value="Lambda_DNA-bd_dom_sf"/>
</dbReference>
<keyword evidence="2 6" id="KW-0238">DNA-binding</keyword>
<dbReference type="InterPro" id="IPR028082">
    <property type="entry name" value="Peripla_BP_I"/>
</dbReference>
<dbReference type="GO" id="GO:0003700">
    <property type="term" value="F:DNA-binding transcription factor activity"/>
    <property type="evidence" value="ECO:0007669"/>
    <property type="project" value="TreeGrafter"/>
</dbReference>
<proteinExistence type="predicted"/>
<dbReference type="CDD" id="cd06278">
    <property type="entry name" value="PBP1_LacI-like"/>
    <property type="match status" value="1"/>
</dbReference>
<dbReference type="Pfam" id="PF13377">
    <property type="entry name" value="Peripla_BP_3"/>
    <property type="match status" value="1"/>
</dbReference>
<evidence type="ECO:0000256" key="3">
    <source>
        <dbReference type="ARBA" id="ARBA00023163"/>
    </source>
</evidence>
<dbReference type="STRING" id="588602.SAMN04487991_1997"/>
<dbReference type="SMART" id="SM00354">
    <property type="entry name" value="HTH_LACI"/>
    <property type="match status" value="1"/>
</dbReference>
<organism evidence="6 7">
    <name type="scientific">Celeribacter neptunius</name>
    <dbReference type="NCBI Taxonomy" id="588602"/>
    <lineage>
        <taxon>Bacteria</taxon>
        <taxon>Pseudomonadati</taxon>
        <taxon>Pseudomonadota</taxon>
        <taxon>Alphaproteobacteria</taxon>
        <taxon>Rhodobacterales</taxon>
        <taxon>Roseobacteraceae</taxon>
        <taxon>Celeribacter</taxon>
    </lineage>
</organism>
<feature type="region of interest" description="Disordered" evidence="4">
    <location>
        <begin position="1"/>
        <end position="25"/>
    </location>
</feature>
<evidence type="ECO:0000256" key="2">
    <source>
        <dbReference type="ARBA" id="ARBA00023125"/>
    </source>
</evidence>
<dbReference type="PROSITE" id="PS50932">
    <property type="entry name" value="HTH_LACI_2"/>
    <property type="match status" value="1"/>
</dbReference>
<dbReference type="InterPro" id="IPR046335">
    <property type="entry name" value="LacI/GalR-like_sensor"/>
</dbReference>
<evidence type="ECO:0000313" key="7">
    <source>
        <dbReference type="Proteomes" id="UP000199630"/>
    </source>
</evidence>
<sequence length="341" mass="36465">MQDDPNISKRRDPSPRRVTAQDVAKEAGVSRSAVSRAFTPGASLDAEKRNTILAAAFKLGYRPNALAAGLSGGRSHLVAIFVGDMRNAYDSEVVAQLVGRLNALGKWPILIDGGGRKARDALLGEVFRYPLDALIMRAGSMEPLIAEQCAKLNIPVICSGRIIEADQVDNVCCRNLEGSASAARLLIDRGRHRIAHIRGPESYGASDEREAGMRKALAQAGLAPVAVAQGTYTVESGYQAARDLFGRHEIDALHCANDAMAIGALGYLRECGVDVPGAVSVTGFDDIAMAAWPGIRLTTVQNPIGAAVSHIVDLLERRLSDPQKPSEVAWVETQLVLRDTH</sequence>
<dbReference type="Gene3D" id="1.10.260.40">
    <property type="entry name" value="lambda repressor-like DNA-binding domains"/>
    <property type="match status" value="1"/>
</dbReference>
<evidence type="ECO:0000256" key="1">
    <source>
        <dbReference type="ARBA" id="ARBA00023015"/>
    </source>
</evidence>
<accession>A0A1I3QYL6</accession>
<dbReference type="InterPro" id="IPR000843">
    <property type="entry name" value="HTH_LacI"/>
</dbReference>